<evidence type="ECO:0000256" key="1">
    <source>
        <dbReference type="SAM" id="Phobius"/>
    </source>
</evidence>
<feature type="transmembrane region" description="Helical" evidence="1">
    <location>
        <begin position="150"/>
        <end position="173"/>
    </location>
</feature>
<dbReference type="EMBL" id="MN739791">
    <property type="protein sequence ID" value="QHT26460.1"/>
    <property type="molecule type" value="Genomic_DNA"/>
</dbReference>
<feature type="transmembrane region" description="Helical" evidence="1">
    <location>
        <begin position="93"/>
        <end position="113"/>
    </location>
</feature>
<proteinExistence type="predicted"/>
<organism evidence="2">
    <name type="scientific">viral metagenome</name>
    <dbReference type="NCBI Taxonomy" id="1070528"/>
    <lineage>
        <taxon>unclassified sequences</taxon>
        <taxon>metagenomes</taxon>
        <taxon>organismal metagenomes</taxon>
    </lineage>
</organism>
<keyword evidence="1" id="KW-0472">Membrane</keyword>
<sequence>MNIFTYVEYFYFIHCFLQIKTIRRPFFNLVSFEYHDNNIDECHVRVNAIFYFTGITFFRHFKYIFSTSYDPSGHIFVLGLQLALMLRLQKNNMIFVILGLWYYVICVFTELYYHTLFEVLLPLLIIVVYIFLSYSITYPKDNTEEEHRKWMNGCGYCLIPTLCYIGFSIAILAVDRYKYNWVGLIHDWILFFVLNMKRYEPPDCEDYGNGDEI</sequence>
<accession>A0A6C0EDB5</accession>
<evidence type="ECO:0000313" key="2">
    <source>
        <dbReference type="EMBL" id="QHT26460.1"/>
    </source>
</evidence>
<dbReference type="AlphaFoldDB" id="A0A6C0EDB5"/>
<keyword evidence="1" id="KW-1133">Transmembrane helix</keyword>
<keyword evidence="1" id="KW-0812">Transmembrane</keyword>
<protein>
    <submittedName>
        <fullName evidence="2">Uncharacterized protein</fullName>
    </submittedName>
</protein>
<reference evidence="2" key="1">
    <citation type="journal article" date="2020" name="Nature">
        <title>Giant virus diversity and host interactions through global metagenomics.</title>
        <authorList>
            <person name="Schulz F."/>
            <person name="Roux S."/>
            <person name="Paez-Espino D."/>
            <person name="Jungbluth S."/>
            <person name="Walsh D.A."/>
            <person name="Denef V.J."/>
            <person name="McMahon K.D."/>
            <person name="Konstantinidis K.T."/>
            <person name="Eloe-Fadrosh E.A."/>
            <person name="Kyrpides N.C."/>
            <person name="Woyke T."/>
        </authorList>
    </citation>
    <scope>NUCLEOTIDE SEQUENCE</scope>
    <source>
        <strain evidence="2">GVMAG-M-3300023179-27</strain>
    </source>
</reference>
<name>A0A6C0EDB5_9ZZZZ</name>
<feature type="transmembrane region" description="Helical" evidence="1">
    <location>
        <begin position="119"/>
        <end position="138"/>
    </location>
</feature>